<name>W8B5C9_CERCA</name>
<feature type="compositionally biased region" description="Low complexity" evidence="1">
    <location>
        <begin position="439"/>
        <end position="455"/>
    </location>
</feature>
<evidence type="ECO:0000256" key="2">
    <source>
        <dbReference type="SAM" id="Phobius"/>
    </source>
</evidence>
<feature type="region of interest" description="Disordered" evidence="1">
    <location>
        <begin position="151"/>
        <end position="181"/>
    </location>
</feature>
<feature type="compositionally biased region" description="Low complexity" evidence="1">
    <location>
        <begin position="532"/>
        <end position="551"/>
    </location>
</feature>
<feature type="region of interest" description="Disordered" evidence="1">
    <location>
        <begin position="407"/>
        <end position="459"/>
    </location>
</feature>
<dbReference type="AlphaFoldDB" id="W8B5C9"/>
<organism evidence="3">
    <name type="scientific">Ceratitis capitata</name>
    <name type="common">Mediterranean fruit fly</name>
    <name type="synonym">Tephritis capitata</name>
    <dbReference type="NCBI Taxonomy" id="7213"/>
    <lineage>
        <taxon>Eukaryota</taxon>
        <taxon>Metazoa</taxon>
        <taxon>Ecdysozoa</taxon>
        <taxon>Arthropoda</taxon>
        <taxon>Hexapoda</taxon>
        <taxon>Insecta</taxon>
        <taxon>Pterygota</taxon>
        <taxon>Neoptera</taxon>
        <taxon>Endopterygota</taxon>
        <taxon>Diptera</taxon>
        <taxon>Brachycera</taxon>
        <taxon>Muscomorpha</taxon>
        <taxon>Tephritoidea</taxon>
        <taxon>Tephritidae</taxon>
        <taxon>Ceratitis</taxon>
        <taxon>Ceratitis</taxon>
    </lineage>
</organism>
<feature type="compositionally biased region" description="Low complexity" evidence="1">
    <location>
        <begin position="151"/>
        <end position="178"/>
    </location>
</feature>
<dbReference type="EMBL" id="GAMC01018068">
    <property type="protein sequence ID" value="JAB88487.1"/>
    <property type="molecule type" value="mRNA"/>
</dbReference>
<reference evidence="3" key="2">
    <citation type="journal article" date="2014" name="BMC Genomics">
        <title>A genomic perspective to assessing quality of mass-reared SIT flies used in Mediterranean fruit fly (Ceratitis capitata) eradication in California.</title>
        <authorList>
            <person name="Calla B."/>
            <person name="Hall B."/>
            <person name="Hou S."/>
            <person name="Geib S.M."/>
        </authorList>
    </citation>
    <scope>NUCLEOTIDE SEQUENCE</scope>
</reference>
<feature type="transmembrane region" description="Helical" evidence="2">
    <location>
        <begin position="284"/>
        <end position="309"/>
    </location>
</feature>
<sequence length="610" mass="66251">MPAITSETTRATTTTAAALARATPAPSHNRCLRPIRATVIAAATAAASMLTSAAATLAAAATTATSATSTTTTTISNYNYHNSIISLTQQPDTLQQRLQPDVVDTDTGGGSRLGVSVNVALPQRLANNLLNNFLPAIDAVTNATTTTIVANTSNSPSISSSNGSSSSSRSSSSSNGGSVTYPTFRPPSIESLVASSAEDLSNFHDVSFDIFDDDDDLFGSPLAFDASDNGLWNGRFVPPPPRPPFLVDEPVLSDGLTTCDLCSWAMPTKSTFMFEGTIEKASELGWPLTLIIVSVLSALLGAIVMVTVVRCRRKKPTNNRNGKLQCTKLTDDEPIPYLQHHHHQHYNNQHLNHHYPHHHQHQHQNLNQYVHENYHHHNHHNNHNHHHNLHQVYPTTYRSLHTSQYPLPSHHNATPTLQKQQHLQQSKRLPQPLPMQYVSNSCSSSSLTNDSQSTQRTSLSTIYRPPSYYSSATVHGGGPVALTKAVQKQKLLKQRIDMFTRSLPPPPSPPTVQQHHHQQQQAHDVSIESRRLSLVSHSSHGSSARSSSGSSRRGGDDESICSDSYAESSVAYEEPTTLEIDASPTGDDGDGEMPSVEAAVMVAARSTEKF</sequence>
<evidence type="ECO:0000256" key="1">
    <source>
        <dbReference type="SAM" id="MobiDB-lite"/>
    </source>
</evidence>
<feature type="compositionally biased region" description="Polar residues" evidence="1">
    <location>
        <begin position="407"/>
        <end position="428"/>
    </location>
</feature>
<dbReference type="OrthoDB" id="8067855at2759"/>
<keyword evidence="2" id="KW-0812">Transmembrane</keyword>
<proteinExistence type="evidence at transcript level"/>
<dbReference type="EMBL" id="GAMC01018064">
    <property type="protein sequence ID" value="JAB88491.1"/>
    <property type="molecule type" value="mRNA"/>
</dbReference>
<evidence type="ECO:0000313" key="3">
    <source>
        <dbReference type="EMBL" id="JAB88491.1"/>
    </source>
</evidence>
<keyword evidence="2" id="KW-1133">Transmembrane helix</keyword>
<protein>
    <submittedName>
        <fullName evidence="3">Uncharacterized protein</fullName>
    </submittedName>
</protein>
<accession>W8B5C9</accession>
<feature type="region of interest" description="Disordered" evidence="1">
    <location>
        <begin position="499"/>
        <end position="596"/>
    </location>
</feature>
<keyword evidence="2" id="KW-0472">Membrane</keyword>
<reference evidence="3" key="1">
    <citation type="submission" date="2013-07" db="EMBL/GenBank/DDBJ databases">
        <authorList>
            <person name="Geib S."/>
        </authorList>
    </citation>
    <scope>NUCLEOTIDE SEQUENCE</scope>
</reference>